<keyword evidence="5" id="KW-1185">Reference proteome</keyword>
<comment type="caution">
    <text evidence="4">The sequence shown here is derived from an EMBL/GenBank/DDBJ whole genome shotgun (WGS) entry which is preliminary data.</text>
</comment>
<dbReference type="CDD" id="cd13222">
    <property type="entry name" value="PH-GRAM_GEM"/>
    <property type="match status" value="1"/>
</dbReference>
<name>A0AAV1RHA1_9ROSI</name>
<dbReference type="InterPro" id="IPR004182">
    <property type="entry name" value="GRAM"/>
</dbReference>
<feature type="region of interest" description="Disordered" evidence="2">
    <location>
        <begin position="1"/>
        <end position="76"/>
    </location>
</feature>
<reference evidence="4 5" key="1">
    <citation type="submission" date="2024-01" db="EMBL/GenBank/DDBJ databases">
        <authorList>
            <person name="Waweru B."/>
        </authorList>
    </citation>
    <scope>NUCLEOTIDE SEQUENCE [LARGE SCALE GENOMIC DNA]</scope>
</reference>
<dbReference type="EMBL" id="CAWUPB010000994">
    <property type="protein sequence ID" value="CAK7336089.1"/>
    <property type="molecule type" value="Genomic_DNA"/>
</dbReference>
<evidence type="ECO:0000313" key="4">
    <source>
        <dbReference type="EMBL" id="CAK7336089.1"/>
    </source>
</evidence>
<feature type="compositionally biased region" description="Polar residues" evidence="2">
    <location>
        <begin position="1"/>
        <end position="11"/>
    </location>
</feature>
<feature type="domain" description="GRAM" evidence="3">
    <location>
        <begin position="165"/>
        <end position="243"/>
    </location>
</feature>
<organism evidence="4 5">
    <name type="scientific">Dovyalis caffra</name>
    <dbReference type="NCBI Taxonomy" id="77055"/>
    <lineage>
        <taxon>Eukaryota</taxon>
        <taxon>Viridiplantae</taxon>
        <taxon>Streptophyta</taxon>
        <taxon>Embryophyta</taxon>
        <taxon>Tracheophyta</taxon>
        <taxon>Spermatophyta</taxon>
        <taxon>Magnoliopsida</taxon>
        <taxon>eudicotyledons</taxon>
        <taxon>Gunneridae</taxon>
        <taxon>Pentapetalae</taxon>
        <taxon>rosids</taxon>
        <taxon>fabids</taxon>
        <taxon>Malpighiales</taxon>
        <taxon>Salicaceae</taxon>
        <taxon>Flacourtieae</taxon>
        <taxon>Dovyalis</taxon>
    </lineage>
</organism>
<dbReference type="PANTHER" id="PTHR31969">
    <property type="entry name" value="GEM-LIKE PROTEIN 2"/>
    <property type="match status" value="1"/>
</dbReference>
<evidence type="ECO:0000256" key="1">
    <source>
        <dbReference type="ARBA" id="ARBA00009414"/>
    </source>
</evidence>
<dbReference type="InterPro" id="IPR037848">
    <property type="entry name" value="GEM-like"/>
</dbReference>
<sequence length="344" mass="38814">MTSTPQETEIQQAPHDPTVASSPKADQEAEFNEPTSSASVTEKSQPDQPPASDEETKKWGTHVMGPPAAPNVHPGNQQAALWNAGEHQQISDYPYLVYSPIEKSEKSTQKSFEPVIHKFQEWGKKSETVARNIWHNLKTGPSVPQAVWGKVNLTAKAITEGGFESLFKQIFETDPNEKLKKTFACYLSTSTGPVAGTFYLSTARVAFCSDRPLCYTAPSGQEAWSYYKVMIPLEKISTVNPVIMKESPPEKYIQIVTIDEHEFWLMGFVNFEKASQNLLENVSNFREAGNAIQPAFRFRNVINYLALCITKHQQHMQIFCREFSWIKGWDLNRFKGLGPISYLE</sequence>
<dbReference type="Proteomes" id="UP001314170">
    <property type="component" value="Unassembled WGS sequence"/>
</dbReference>
<accession>A0AAV1RHA1</accession>
<proteinExistence type="inferred from homology"/>
<evidence type="ECO:0000313" key="5">
    <source>
        <dbReference type="Proteomes" id="UP001314170"/>
    </source>
</evidence>
<dbReference type="InterPro" id="IPR011993">
    <property type="entry name" value="PH-like_dom_sf"/>
</dbReference>
<dbReference type="Pfam" id="PF02893">
    <property type="entry name" value="GRAM"/>
    <property type="match status" value="1"/>
</dbReference>
<protein>
    <recommendedName>
        <fullName evidence="3">GRAM domain-containing protein</fullName>
    </recommendedName>
</protein>
<evidence type="ECO:0000256" key="2">
    <source>
        <dbReference type="SAM" id="MobiDB-lite"/>
    </source>
</evidence>
<dbReference type="AlphaFoldDB" id="A0AAV1RHA1"/>
<feature type="compositionally biased region" description="Polar residues" evidence="2">
    <location>
        <begin position="33"/>
        <end position="43"/>
    </location>
</feature>
<gene>
    <name evidence="4" type="ORF">DCAF_LOCUS11094</name>
</gene>
<evidence type="ECO:0000259" key="3">
    <source>
        <dbReference type="SMART" id="SM00568"/>
    </source>
</evidence>
<dbReference type="Gene3D" id="2.30.29.30">
    <property type="entry name" value="Pleckstrin-homology domain (PH domain)/Phosphotyrosine-binding domain (PTB)"/>
    <property type="match status" value="1"/>
</dbReference>
<dbReference type="SMART" id="SM00568">
    <property type="entry name" value="GRAM"/>
    <property type="match status" value="1"/>
</dbReference>
<comment type="similarity">
    <text evidence="1">Belongs to the GEM family.</text>
</comment>